<name>L1JLK9_GUITC</name>
<feature type="compositionally biased region" description="Basic and acidic residues" evidence="1">
    <location>
        <begin position="169"/>
        <end position="209"/>
    </location>
</feature>
<dbReference type="KEGG" id="gtt:GUITHDRAFT_136194"/>
<dbReference type="GeneID" id="17305758"/>
<sequence length="382" mass="42334">MVRGGGGGGAVKTIKHAMFEFEHDLDARRRSRRPSNLEAREARSRRSRSPLPALHGTEGGDELSQLIENMKEGELSTLRASLDDTMELGQLSMEEEAVKFSQRREEEQEEGGRQGSKREQGGSGLSKMVRMEEASPSRSLRRVVLDVEQCKELHMSLRREGQEEEEGTEGERRGEGAAREKDRSGEEGKRKEEENKADANTEESSDVHQDPPSPPLDQDMQGSLRQHAQLVSDSFLRDKFEGSPFIDKLLEEDASRPLGDSSFPSFCDLLQRVAAECSLTLTFSSSSPPPPPPRSDDQGLNTILSSSAGSPARGRRKRESLGGGQVGMQVERLLEVKQADYELYRLSILSGLVQSGPPSIRHPSPASSRRQKSIDEVEKQVR</sequence>
<dbReference type="HOGENOM" id="CLU_724504_0_0_1"/>
<organism evidence="2">
    <name type="scientific">Guillardia theta (strain CCMP2712)</name>
    <name type="common">Cryptophyte</name>
    <dbReference type="NCBI Taxonomy" id="905079"/>
    <lineage>
        <taxon>Eukaryota</taxon>
        <taxon>Cryptophyceae</taxon>
        <taxon>Pyrenomonadales</taxon>
        <taxon>Geminigeraceae</taxon>
        <taxon>Guillardia</taxon>
    </lineage>
</organism>
<evidence type="ECO:0000313" key="3">
    <source>
        <dbReference type="EnsemblProtists" id="EKX49005"/>
    </source>
</evidence>
<reference evidence="2 4" key="1">
    <citation type="journal article" date="2012" name="Nature">
        <title>Algal genomes reveal evolutionary mosaicism and the fate of nucleomorphs.</title>
        <authorList>
            <consortium name="DOE Joint Genome Institute"/>
            <person name="Curtis B.A."/>
            <person name="Tanifuji G."/>
            <person name="Burki F."/>
            <person name="Gruber A."/>
            <person name="Irimia M."/>
            <person name="Maruyama S."/>
            <person name="Arias M.C."/>
            <person name="Ball S.G."/>
            <person name="Gile G.H."/>
            <person name="Hirakawa Y."/>
            <person name="Hopkins J.F."/>
            <person name="Kuo A."/>
            <person name="Rensing S.A."/>
            <person name="Schmutz J."/>
            <person name="Symeonidi A."/>
            <person name="Elias M."/>
            <person name="Eveleigh R.J."/>
            <person name="Herman E.K."/>
            <person name="Klute M.J."/>
            <person name="Nakayama T."/>
            <person name="Obornik M."/>
            <person name="Reyes-Prieto A."/>
            <person name="Armbrust E.V."/>
            <person name="Aves S.J."/>
            <person name="Beiko R.G."/>
            <person name="Coutinho P."/>
            <person name="Dacks J.B."/>
            <person name="Durnford D.G."/>
            <person name="Fast N.M."/>
            <person name="Green B.R."/>
            <person name="Grisdale C.J."/>
            <person name="Hempel F."/>
            <person name="Henrissat B."/>
            <person name="Hoppner M.P."/>
            <person name="Ishida K."/>
            <person name="Kim E."/>
            <person name="Koreny L."/>
            <person name="Kroth P.G."/>
            <person name="Liu Y."/>
            <person name="Malik S.B."/>
            <person name="Maier U.G."/>
            <person name="McRose D."/>
            <person name="Mock T."/>
            <person name="Neilson J.A."/>
            <person name="Onodera N.T."/>
            <person name="Poole A.M."/>
            <person name="Pritham E.J."/>
            <person name="Richards T.A."/>
            <person name="Rocap G."/>
            <person name="Roy S.W."/>
            <person name="Sarai C."/>
            <person name="Schaack S."/>
            <person name="Shirato S."/>
            <person name="Slamovits C.H."/>
            <person name="Spencer D.F."/>
            <person name="Suzuki S."/>
            <person name="Worden A.Z."/>
            <person name="Zauner S."/>
            <person name="Barry K."/>
            <person name="Bell C."/>
            <person name="Bharti A.K."/>
            <person name="Crow J.A."/>
            <person name="Grimwood J."/>
            <person name="Kramer R."/>
            <person name="Lindquist E."/>
            <person name="Lucas S."/>
            <person name="Salamov A."/>
            <person name="McFadden G.I."/>
            <person name="Lane C.E."/>
            <person name="Keeling P.J."/>
            <person name="Gray M.W."/>
            <person name="Grigoriev I.V."/>
            <person name="Archibald J.M."/>
        </authorList>
    </citation>
    <scope>NUCLEOTIDE SEQUENCE</scope>
    <source>
        <strain evidence="2 4">CCMP2712</strain>
    </source>
</reference>
<dbReference type="Proteomes" id="UP000011087">
    <property type="component" value="Unassembled WGS sequence"/>
</dbReference>
<protein>
    <submittedName>
        <fullName evidence="2 3">Uncharacterized protein</fullName>
    </submittedName>
</protein>
<feature type="compositionally biased region" description="Basic and acidic residues" evidence="1">
    <location>
        <begin position="372"/>
        <end position="382"/>
    </location>
</feature>
<keyword evidence="4" id="KW-1185">Reference proteome</keyword>
<feature type="region of interest" description="Disordered" evidence="1">
    <location>
        <begin position="24"/>
        <end position="61"/>
    </location>
</feature>
<evidence type="ECO:0000313" key="4">
    <source>
        <dbReference type="Proteomes" id="UP000011087"/>
    </source>
</evidence>
<feature type="compositionally biased region" description="Basic and acidic residues" evidence="1">
    <location>
        <begin position="96"/>
        <end position="120"/>
    </location>
</feature>
<reference evidence="3" key="3">
    <citation type="submission" date="2016-03" db="UniProtKB">
        <authorList>
            <consortium name="EnsemblProtists"/>
        </authorList>
    </citation>
    <scope>IDENTIFICATION</scope>
</reference>
<gene>
    <name evidence="2" type="ORF">GUITHDRAFT_136194</name>
</gene>
<feature type="region of interest" description="Disordered" evidence="1">
    <location>
        <begin position="281"/>
        <end position="327"/>
    </location>
</feature>
<dbReference type="AlphaFoldDB" id="L1JLK9"/>
<accession>L1JLK9</accession>
<dbReference type="EMBL" id="JH992983">
    <property type="protein sequence ID" value="EKX49005.1"/>
    <property type="molecule type" value="Genomic_DNA"/>
</dbReference>
<reference evidence="4" key="2">
    <citation type="submission" date="2012-11" db="EMBL/GenBank/DDBJ databases">
        <authorList>
            <person name="Kuo A."/>
            <person name="Curtis B.A."/>
            <person name="Tanifuji G."/>
            <person name="Burki F."/>
            <person name="Gruber A."/>
            <person name="Irimia M."/>
            <person name="Maruyama S."/>
            <person name="Arias M.C."/>
            <person name="Ball S.G."/>
            <person name="Gile G.H."/>
            <person name="Hirakawa Y."/>
            <person name="Hopkins J.F."/>
            <person name="Rensing S.A."/>
            <person name="Schmutz J."/>
            <person name="Symeonidi A."/>
            <person name="Elias M."/>
            <person name="Eveleigh R.J."/>
            <person name="Herman E.K."/>
            <person name="Klute M.J."/>
            <person name="Nakayama T."/>
            <person name="Obornik M."/>
            <person name="Reyes-Prieto A."/>
            <person name="Armbrust E.V."/>
            <person name="Aves S.J."/>
            <person name="Beiko R.G."/>
            <person name="Coutinho P."/>
            <person name="Dacks J.B."/>
            <person name="Durnford D.G."/>
            <person name="Fast N.M."/>
            <person name="Green B.R."/>
            <person name="Grisdale C."/>
            <person name="Hempe F."/>
            <person name="Henrissat B."/>
            <person name="Hoppner M.P."/>
            <person name="Ishida K.-I."/>
            <person name="Kim E."/>
            <person name="Koreny L."/>
            <person name="Kroth P.G."/>
            <person name="Liu Y."/>
            <person name="Malik S.-B."/>
            <person name="Maier U.G."/>
            <person name="McRose D."/>
            <person name="Mock T."/>
            <person name="Neilson J.A."/>
            <person name="Onodera N.T."/>
            <person name="Poole A.M."/>
            <person name="Pritham E.J."/>
            <person name="Richards T.A."/>
            <person name="Rocap G."/>
            <person name="Roy S.W."/>
            <person name="Sarai C."/>
            <person name="Schaack S."/>
            <person name="Shirato S."/>
            <person name="Slamovits C.H."/>
            <person name="Spencer D.F."/>
            <person name="Suzuki S."/>
            <person name="Worden A.Z."/>
            <person name="Zauner S."/>
            <person name="Barry K."/>
            <person name="Bell C."/>
            <person name="Bharti A.K."/>
            <person name="Crow J.A."/>
            <person name="Grimwood J."/>
            <person name="Kramer R."/>
            <person name="Lindquist E."/>
            <person name="Lucas S."/>
            <person name="Salamov A."/>
            <person name="McFadden G.I."/>
            <person name="Lane C.E."/>
            <person name="Keeling P.J."/>
            <person name="Gray M.W."/>
            <person name="Grigoriev I.V."/>
            <person name="Archibald J.M."/>
        </authorList>
    </citation>
    <scope>NUCLEOTIDE SEQUENCE</scope>
    <source>
        <strain evidence="4">CCMP2712</strain>
    </source>
</reference>
<proteinExistence type="predicted"/>
<evidence type="ECO:0000313" key="2">
    <source>
        <dbReference type="EMBL" id="EKX49005.1"/>
    </source>
</evidence>
<feature type="region of interest" description="Disordered" evidence="1">
    <location>
        <begin position="87"/>
        <end position="230"/>
    </location>
</feature>
<feature type="region of interest" description="Disordered" evidence="1">
    <location>
        <begin position="353"/>
        <end position="382"/>
    </location>
</feature>
<evidence type="ECO:0000256" key="1">
    <source>
        <dbReference type="SAM" id="MobiDB-lite"/>
    </source>
</evidence>
<dbReference type="PaxDb" id="55529-EKX49005"/>
<dbReference type="RefSeq" id="XP_005835985.1">
    <property type="nucleotide sequence ID" value="XM_005835928.1"/>
</dbReference>
<feature type="compositionally biased region" description="Basic and acidic residues" evidence="1">
    <location>
        <begin position="143"/>
        <end position="161"/>
    </location>
</feature>
<dbReference type="EnsemblProtists" id="EKX49005">
    <property type="protein sequence ID" value="EKX49005"/>
    <property type="gene ID" value="GUITHDRAFT_136194"/>
</dbReference>
<feature type="compositionally biased region" description="Polar residues" evidence="1">
    <location>
        <begin position="220"/>
        <end position="230"/>
    </location>
</feature>